<proteinExistence type="predicted"/>
<evidence type="ECO:0000313" key="2">
    <source>
        <dbReference type="Proteomes" id="UP000554766"/>
    </source>
</evidence>
<evidence type="ECO:0000313" key="1">
    <source>
        <dbReference type="EMBL" id="NYR15450.1"/>
    </source>
</evidence>
<protein>
    <recommendedName>
        <fullName evidence="3">PaREP1 domain containing protein</fullName>
    </recommendedName>
</protein>
<dbReference type="AlphaFoldDB" id="A0A7L4PBF6"/>
<name>A0A7L4PBF6_9CREN</name>
<evidence type="ECO:0008006" key="3">
    <source>
        <dbReference type="Google" id="ProtNLM"/>
    </source>
</evidence>
<dbReference type="Pfam" id="PF05942">
    <property type="entry name" value="PaREP1"/>
    <property type="match status" value="1"/>
</dbReference>
<comment type="caution">
    <text evidence="1">The sequence shown here is derived from an EMBL/GenBank/DDBJ whole genome shotgun (WGS) entry which is preliminary data.</text>
</comment>
<gene>
    <name evidence="1" type="ORF">HC235_05715</name>
</gene>
<dbReference type="Proteomes" id="UP000554766">
    <property type="component" value="Unassembled WGS sequence"/>
</dbReference>
<reference evidence="1 2" key="1">
    <citation type="journal article" date="2020" name="Nat. Commun.">
        <title>The structures of two archaeal type IV pili illuminate evolutionary relationships.</title>
        <authorList>
            <person name="Wang F."/>
            <person name="Baquero D.P."/>
            <person name="Su Z."/>
            <person name="Beltran L.C."/>
            <person name="Prangishvili D."/>
            <person name="Krupovic M."/>
            <person name="Egelman E.H."/>
        </authorList>
    </citation>
    <scope>NUCLEOTIDE SEQUENCE [LARGE SCALE GENOMIC DNA]</scope>
    <source>
        <strain evidence="1 2">2GA</strain>
    </source>
</reference>
<accession>A0A7L4PBF6</accession>
<keyword evidence="2" id="KW-1185">Reference proteome</keyword>
<dbReference type="EMBL" id="JAAVJF010000002">
    <property type="protein sequence ID" value="NYR15450.1"/>
    <property type="molecule type" value="Genomic_DNA"/>
</dbReference>
<organism evidence="1 2">
    <name type="scientific">Pyrobaculum arsenaticum</name>
    <dbReference type="NCBI Taxonomy" id="121277"/>
    <lineage>
        <taxon>Archaea</taxon>
        <taxon>Thermoproteota</taxon>
        <taxon>Thermoprotei</taxon>
        <taxon>Thermoproteales</taxon>
        <taxon>Thermoproteaceae</taxon>
        <taxon>Pyrobaculum</taxon>
    </lineage>
</organism>
<sequence length="164" mass="18150">MGNSVRAEVVRIPLDEIARARLEESKAEVEVAKKFIEAGLLRNAAGKAFQAWKSYLSYLAIKNQDLFHFEGYKQLGKGLAVPRKEWVLAVVPTTMLAAISEKLMEREPDVVELTALALILHEYQYNGPGPSGVVSKISSDEAARGLIQRLIHKLKEKLATAKPP</sequence>
<dbReference type="InterPro" id="IPR010268">
    <property type="entry name" value="PaREP1"/>
</dbReference>